<dbReference type="InterPro" id="IPR012373">
    <property type="entry name" value="Ferrdict_sens_TM"/>
</dbReference>
<accession>G0IY73</accession>
<dbReference type="AlphaFoldDB" id="G0IY73"/>
<dbReference type="Pfam" id="PF04773">
    <property type="entry name" value="FecR"/>
    <property type="match status" value="1"/>
</dbReference>
<evidence type="ECO:0000313" key="4">
    <source>
        <dbReference type="Proteomes" id="UP000001635"/>
    </source>
</evidence>
<dbReference type="Proteomes" id="UP000001635">
    <property type="component" value="Chromosome"/>
</dbReference>
<dbReference type="eggNOG" id="COG3712">
    <property type="taxonomic scope" value="Bacteria"/>
</dbReference>
<reference evidence="4" key="1">
    <citation type="submission" date="2011-07" db="EMBL/GenBank/DDBJ databases">
        <title>The complete genome of Cyclobacterium marinum DSM 745.</title>
        <authorList>
            <person name="Lucas S."/>
            <person name="Han J."/>
            <person name="Lapidus A."/>
            <person name="Bruce D."/>
            <person name="Goodwin L."/>
            <person name="Pitluck S."/>
            <person name="Peters L."/>
            <person name="Kyrpides N."/>
            <person name="Mavromatis K."/>
            <person name="Ivanova N."/>
            <person name="Ovchinnikova G."/>
            <person name="Chertkov O."/>
            <person name="Detter J.C."/>
            <person name="Tapia R."/>
            <person name="Han C."/>
            <person name="Land M."/>
            <person name="Hauser L."/>
            <person name="Markowitz V."/>
            <person name="Cheng J.-F."/>
            <person name="Hugenholtz P."/>
            <person name="Woyke T."/>
            <person name="Wu D."/>
            <person name="Tindall B."/>
            <person name="Schuetze A."/>
            <person name="Brambilla E."/>
            <person name="Klenk H.-P."/>
            <person name="Eisen J.A."/>
        </authorList>
    </citation>
    <scope>NUCLEOTIDE SEQUENCE [LARGE SCALE GENOMIC DNA]</scope>
    <source>
        <strain evidence="4">ATCC 25205 / DSM 745 / LMG 13164 / NCIMB 1802</strain>
    </source>
</reference>
<dbReference type="Pfam" id="PF16344">
    <property type="entry name" value="FecR_C"/>
    <property type="match status" value="1"/>
</dbReference>
<dbReference type="STRING" id="880070.Cycma_1205"/>
<feature type="domain" description="Protein FecR C-terminal" evidence="2">
    <location>
        <begin position="223"/>
        <end position="291"/>
    </location>
</feature>
<feature type="domain" description="FecR protein" evidence="1">
    <location>
        <begin position="88"/>
        <end position="179"/>
    </location>
</feature>
<dbReference type="InterPro" id="IPR032508">
    <property type="entry name" value="FecR_C"/>
</dbReference>
<dbReference type="PANTHER" id="PTHR30273:SF2">
    <property type="entry name" value="PROTEIN FECR"/>
    <property type="match status" value="1"/>
</dbReference>
<evidence type="ECO:0000259" key="1">
    <source>
        <dbReference type="Pfam" id="PF04773"/>
    </source>
</evidence>
<sequence>MEEEIENTSPLANDLTDYTGLLVKIHQRVKLPNSNKKPTVKLLTVKSLKIAATLFMILFSGYFLSQPWLKNQDKAKWTADALKIYERTTGIGEKLTLTMPDGTRVIVNSESTIQFSSAYGHEERRITLKGEAYFEVAPDSLKPFFVNAGEGITQALGTAFNVSTKDDRFQVALVEGKVKVAIGQNSTQLNPGQMAVWKHAKNTAEIRVKQFNIEEITAWKEGKLNLKNTALGKILKDLEHRYDVSFEIDPDLDLKQRISGAFENKNLINVLTGLSFSTAFTFEINEKQVILTKRL</sequence>
<dbReference type="EMBL" id="CP002955">
    <property type="protein sequence ID" value="AEL24977.1"/>
    <property type="molecule type" value="Genomic_DNA"/>
</dbReference>
<dbReference type="PANTHER" id="PTHR30273">
    <property type="entry name" value="PERIPLASMIC SIGNAL SENSOR AND SIGMA FACTOR ACTIVATOR FECR-RELATED"/>
    <property type="match status" value="1"/>
</dbReference>
<dbReference type="HOGENOM" id="CLU_050192_2_2_10"/>
<dbReference type="InterPro" id="IPR006860">
    <property type="entry name" value="FecR"/>
</dbReference>
<proteinExistence type="predicted"/>
<protein>
    <submittedName>
        <fullName evidence="3">Anti-FecI sigma factor, FecR</fullName>
    </submittedName>
</protein>
<dbReference type="PIRSF" id="PIRSF018266">
    <property type="entry name" value="FecR"/>
    <property type="match status" value="1"/>
</dbReference>
<organism evidence="3 4">
    <name type="scientific">Cyclobacterium marinum (strain ATCC 25205 / DSM 745 / LMG 13164 / NCIMB 1802)</name>
    <name type="common">Flectobacillus marinus</name>
    <dbReference type="NCBI Taxonomy" id="880070"/>
    <lineage>
        <taxon>Bacteria</taxon>
        <taxon>Pseudomonadati</taxon>
        <taxon>Bacteroidota</taxon>
        <taxon>Cytophagia</taxon>
        <taxon>Cytophagales</taxon>
        <taxon>Cyclobacteriaceae</taxon>
        <taxon>Cyclobacterium</taxon>
    </lineage>
</organism>
<gene>
    <name evidence="3" type="ordered locus">Cycma_1205</name>
</gene>
<dbReference type="Gene3D" id="2.60.120.1440">
    <property type="match status" value="1"/>
</dbReference>
<name>G0IY73_CYCMS</name>
<evidence type="ECO:0000313" key="3">
    <source>
        <dbReference type="EMBL" id="AEL24977.1"/>
    </source>
</evidence>
<dbReference type="GO" id="GO:0016989">
    <property type="term" value="F:sigma factor antagonist activity"/>
    <property type="evidence" value="ECO:0007669"/>
    <property type="project" value="TreeGrafter"/>
</dbReference>
<keyword evidence="4" id="KW-1185">Reference proteome</keyword>
<dbReference type="Gene3D" id="3.55.50.30">
    <property type="match status" value="1"/>
</dbReference>
<dbReference type="KEGG" id="cmr:Cycma_1205"/>
<evidence type="ECO:0000259" key="2">
    <source>
        <dbReference type="Pfam" id="PF16344"/>
    </source>
</evidence>